<dbReference type="PANTHER" id="PTHR43767">
    <property type="entry name" value="LONG-CHAIN-FATTY-ACID--COA LIGASE"/>
    <property type="match status" value="1"/>
</dbReference>
<dbReference type="Pfam" id="PF13193">
    <property type="entry name" value="AMP-binding_C"/>
    <property type="match status" value="1"/>
</dbReference>
<dbReference type="InterPro" id="IPR050237">
    <property type="entry name" value="ATP-dep_AMP-bd_enzyme"/>
</dbReference>
<evidence type="ECO:0000313" key="3">
    <source>
        <dbReference type="EMBL" id="GFE84643.1"/>
    </source>
</evidence>
<dbReference type="InterPro" id="IPR045851">
    <property type="entry name" value="AMP-bd_C_sf"/>
</dbReference>
<name>A0A829YPA4_9GAMM</name>
<dbReference type="EMBL" id="BLJN01000009">
    <property type="protein sequence ID" value="GFE84643.1"/>
    <property type="molecule type" value="Genomic_DNA"/>
</dbReference>
<comment type="caution">
    <text evidence="3">The sequence shown here is derived from an EMBL/GenBank/DDBJ whole genome shotgun (WGS) entry which is preliminary data.</text>
</comment>
<keyword evidence="3" id="KW-0436">Ligase</keyword>
<accession>A0A829YPA4</accession>
<protein>
    <submittedName>
        <fullName evidence="3">Dicarboxylate--CoA ligase PimA</fullName>
    </submittedName>
</protein>
<reference evidence="4" key="1">
    <citation type="submission" date="2020-01" db="EMBL/GenBank/DDBJ databases">
        <title>'Steroidobacter agaridevorans' sp. nov., agar-degrading bacteria isolated from rhizosphere soils.</title>
        <authorList>
            <person name="Ikenaga M."/>
            <person name="Kataoka M."/>
            <person name="Murouchi A."/>
            <person name="Katsuragi S."/>
            <person name="Sakai M."/>
        </authorList>
    </citation>
    <scope>NUCLEOTIDE SEQUENCE [LARGE SCALE GENOMIC DNA]</scope>
    <source>
        <strain evidence="4">YU21-B</strain>
    </source>
</reference>
<dbReference type="InterPro" id="IPR000873">
    <property type="entry name" value="AMP-dep_synth/lig_dom"/>
</dbReference>
<proteinExistence type="predicted"/>
<feature type="domain" description="AMP-binding enzyme C-terminal" evidence="2">
    <location>
        <begin position="431"/>
        <end position="505"/>
    </location>
</feature>
<dbReference type="InterPro" id="IPR042099">
    <property type="entry name" value="ANL_N_sf"/>
</dbReference>
<dbReference type="InterPro" id="IPR025110">
    <property type="entry name" value="AMP-bd_C"/>
</dbReference>
<feature type="domain" description="AMP-dependent synthetase/ligase" evidence="1">
    <location>
        <begin position="4"/>
        <end position="380"/>
    </location>
</feature>
<keyword evidence="4" id="KW-1185">Reference proteome</keyword>
<organism evidence="3 4">
    <name type="scientific">Steroidobacter agaridevorans</name>
    <dbReference type="NCBI Taxonomy" id="2695856"/>
    <lineage>
        <taxon>Bacteria</taxon>
        <taxon>Pseudomonadati</taxon>
        <taxon>Pseudomonadota</taxon>
        <taxon>Gammaproteobacteria</taxon>
        <taxon>Steroidobacterales</taxon>
        <taxon>Steroidobacteraceae</taxon>
        <taxon>Steroidobacter</taxon>
    </lineage>
</organism>
<evidence type="ECO:0000313" key="4">
    <source>
        <dbReference type="Proteomes" id="UP000445000"/>
    </source>
</evidence>
<dbReference type="GO" id="GO:0016877">
    <property type="term" value="F:ligase activity, forming carbon-sulfur bonds"/>
    <property type="evidence" value="ECO:0007669"/>
    <property type="project" value="UniProtKB-ARBA"/>
</dbReference>
<dbReference type="Gene3D" id="3.40.50.12780">
    <property type="entry name" value="N-terminal domain of ligase-like"/>
    <property type="match status" value="1"/>
</dbReference>
<dbReference type="Pfam" id="PF00501">
    <property type="entry name" value="AMP-binding"/>
    <property type="match status" value="1"/>
</dbReference>
<evidence type="ECO:0000259" key="1">
    <source>
        <dbReference type="Pfam" id="PF00501"/>
    </source>
</evidence>
<dbReference type="PANTHER" id="PTHR43767:SF10">
    <property type="entry name" value="SURFACTIN SYNTHASE SUBUNIT 1"/>
    <property type="match status" value="1"/>
</dbReference>
<dbReference type="SUPFAM" id="SSF56801">
    <property type="entry name" value="Acetyl-CoA synthetase-like"/>
    <property type="match status" value="1"/>
</dbReference>
<dbReference type="Gene3D" id="3.30.300.30">
    <property type="match status" value="1"/>
</dbReference>
<gene>
    <name evidence="3" type="ORF">GCM10011487_66430</name>
</gene>
<evidence type="ECO:0000259" key="2">
    <source>
        <dbReference type="Pfam" id="PF13193"/>
    </source>
</evidence>
<sequence length="520" mass="56603">MLERAKQSHGRQIFTEFFDERLSYAQAYEVVLRLASALEDLGINKGDRVGYCIPNHPLLFVTLFACWRIGAVATALNPAYPRERLQRQMHDVGVKLVISVDDVAILEKLMDPAAAIPMHVIVCPLRSIDPERDCAALPVLPGLQLHLWMNALRVGAVVNPVRIEPGDLAALAFTGGTTGGDPKAVCLTHANLSMNSQQMRCWFPRLQDGQEGLLAAAAFTHVSGLGPINNFGVRMAASLLVQQRFDPELTLDWIDTGKLTVLCVVPTMLTALLRAIEGRDIDWSAVKSVQSGAAPLTSEVRDRFRCLTGIEIVSLYGMTETSPATIYGTQDRGGDPLSTGVPLPGTRVEIRTLEAPERRAPVGAVGEICVAGPQVMSGYWKRPDLNRQCFLGEFFRTGDLGYLSAEGLFYVVDRLKDVIIAGGYNIYPSLVEQAIAHHPVIAEVAVVGMPDVYRGETAVACVALRANASLTLDDLRGFLRDKLSPMEVPTALHVFQSLPRTAAGKVSKAELHSTLMKTLE</sequence>
<dbReference type="Proteomes" id="UP000445000">
    <property type="component" value="Unassembled WGS sequence"/>
</dbReference>
<dbReference type="AlphaFoldDB" id="A0A829YPA4"/>